<evidence type="ECO:0000313" key="3">
    <source>
        <dbReference type="Proteomes" id="UP000663124"/>
    </source>
</evidence>
<name>A0AAP9W9V8_LEPIR</name>
<dbReference type="Proteomes" id="UP000663124">
    <property type="component" value="Chromosome 1"/>
</dbReference>
<dbReference type="PROSITE" id="PS51257">
    <property type="entry name" value="PROKAR_LIPOPROTEIN"/>
    <property type="match status" value="1"/>
</dbReference>
<dbReference type="EMBL" id="CP043884">
    <property type="protein sequence ID" value="QOI41703.1"/>
    <property type="molecule type" value="Genomic_DNA"/>
</dbReference>
<evidence type="ECO:0000313" key="2">
    <source>
        <dbReference type="EMBL" id="QOI41703.1"/>
    </source>
</evidence>
<reference evidence="2" key="1">
    <citation type="submission" date="2019-09" db="EMBL/GenBank/DDBJ databases">
        <title>Comparative Genomics of Leptospira interrogans Reveals Genome Plasticity - A Common Adaptive Strategy for Survival in Various Hosts.</title>
        <authorList>
            <person name="Ramli S.R."/>
            <person name="Bunk B."/>
            <person name="Goris M."/>
            <person name="Bhuju S."/>
            <person name="Jarek M."/>
            <person name="Sproer C."/>
            <person name="Mustakim S."/>
            <person name="Strommenger B."/>
            <person name="Pessler F."/>
        </authorList>
    </citation>
    <scope>NUCLEOTIDE SEQUENCE</scope>
    <source>
        <strain evidence="2">782</strain>
    </source>
</reference>
<accession>A0AAP9W9V8</accession>
<evidence type="ECO:0000313" key="1">
    <source>
        <dbReference type="EMBL" id="QOI41682.1"/>
    </source>
</evidence>
<proteinExistence type="predicted"/>
<organism evidence="2 3">
    <name type="scientific">Leptospira interrogans serovar Canicola</name>
    <dbReference type="NCBI Taxonomy" id="211880"/>
    <lineage>
        <taxon>Bacteria</taxon>
        <taxon>Pseudomonadati</taxon>
        <taxon>Spirochaetota</taxon>
        <taxon>Spirochaetia</taxon>
        <taxon>Leptospirales</taxon>
        <taxon>Leptospiraceae</taxon>
        <taxon>Leptospira</taxon>
    </lineage>
</organism>
<protein>
    <recommendedName>
        <fullName evidence="4">Lipoprotein</fullName>
    </recommendedName>
</protein>
<sequence length="93" mass="10099">MKKRKRMNKLLWACAILLLATGCFTIGKVGYMSPASHDDGELSEEVLGEKCGFVVTNILNDMNSVLSNKGKSDLTNVGLKFTGSNCAQTRSIK</sequence>
<gene>
    <name evidence="1" type="ORF">Lepto782_04955</name>
    <name evidence="2" type="ORF">Lepto782_05075</name>
</gene>
<dbReference type="EMBL" id="CP043884">
    <property type="protein sequence ID" value="QOI41682.1"/>
    <property type="molecule type" value="Genomic_DNA"/>
</dbReference>
<dbReference type="AlphaFoldDB" id="A0AAP9W9V8"/>
<evidence type="ECO:0008006" key="4">
    <source>
        <dbReference type="Google" id="ProtNLM"/>
    </source>
</evidence>